<dbReference type="EMBL" id="PDCG01000001">
    <property type="protein sequence ID" value="RBP98518.1"/>
    <property type="molecule type" value="Genomic_DNA"/>
</dbReference>
<feature type="transmembrane region" description="Helical" evidence="8">
    <location>
        <begin position="59"/>
        <end position="80"/>
    </location>
</feature>
<accession>A0A366KBF6</accession>
<dbReference type="GO" id="GO:0005886">
    <property type="term" value="C:plasma membrane"/>
    <property type="evidence" value="ECO:0007669"/>
    <property type="project" value="UniProtKB-SubCell"/>
</dbReference>
<keyword evidence="5 8" id="KW-1133">Transmembrane helix</keyword>
<feature type="transmembrane region" description="Helical" evidence="8">
    <location>
        <begin position="132"/>
        <end position="149"/>
    </location>
</feature>
<dbReference type="AlphaFoldDB" id="A0A366KBF6"/>
<dbReference type="Pfam" id="PF00884">
    <property type="entry name" value="Sulfatase"/>
    <property type="match status" value="1"/>
</dbReference>
<feature type="transmembrane region" description="Helical" evidence="8">
    <location>
        <begin position="226"/>
        <end position="245"/>
    </location>
</feature>
<dbReference type="PANTHER" id="PTHR47371:SF3">
    <property type="entry name" value="PHOSPHOGLYCEROL TRANSFERASE I"/>
    <property type="match status" value="1"/>
</dbReference>
<evidence type="ECO:0000313" key="10">
    <source>
        <dbReference type="EMBL" id="RBP98518.1"/>
    </source>
</evidence>
<evidence type="ECO:0000256" key="6">
    <source>
        <dbReference type="ARBA" id="ARBA00023136"/>
    </source>
</evidence>
<dbReference type="InterPro" id="IPR017850">
    <property type="entry name" value="Alkaline_phosphatase_core_sf"/>
</dbReference>
<dbReference type="SUPFAM" id="SSF53649">
    <property type="entry name" value="Alkaline phosphatase-like"/>
    <property type="match status" value="1"/>
</dbReference>
<comment type="pathway">
    <text evidence="2">Cell wall biogenesis; lipoteichoic acid biosynthesis.</text>
</comment>
<reference evidence="10 11" key="1">
    <citation type="submission" date="2017-10" db="EMBL/GenBank/DDBJ databases">
        <title>Bifidobacterium xylocopum sp. nov. and Bifidobacterium aemilianum sp. nov., from the carpenter bee (Xylocopa violacea) digestive tract.</title>
        <authorList>
            <person name="Alberoni D."/>
            <person name="Baffoni L."/>
            <person name="Di Gioia D."/>
            <person name="Gaggia F."/>
            <person name="Biavati B."/>
        </authorList>
    </citation>
    <scope>NUCLEOTIDE SEQUENCE [LARGE SCALE GENOMIC DNA]</scope>
    <source>
        <strain evidence="10 11">XV10</strain>
    </source>
</reference>
<organism evidence="10 11">
    <name type="scientific">Bifidobacterium aemilianum</name>
    <dbReference type="NCBI Taxonomy" id="2493120"/>
    <lineage>
        <taxon>Bacteria</taxon>
        <taxon>Bacillati</taxon>
        <taxon>Actinomycetota</taxon>
        <taxon>Actinomycetes</taxon>
        <taxon>Bifidobacteriales</taxon>
        <taxon>Bifidobacteriaceae</taxon>
        <taxon>Bifidobacterium</taxon>
    </lineage>
</organism>
<dbReference type="PANTHER" id="PTHR47371">
    <property type="entry name" value="LIPOTEICHOIC ACID SYNTHASE"/>
    <property type="match status" value="1"/>
</dbReference>
<dbReference type="InterPro" id="IPR000917">
    <property type="entry name" value="Sulfatase_N"/>
</dbReference>
<gene>
    <name evidence="10" type="ORF">CRD60_01240</name>
</gene>
<evidence type="ECO:0000256" key="2">
    <source>
        <dbReference type="ARBA" id="ARBA00004936"/>
    </source>
</evidence>
<sequence length="715" mass="79517">MRPEEVHTMTTSTAVEGMGEPKDEPERLDAQSADNGLDHGDSDGLAKGTVCARKPFASWLYALLFLVFDIIAVLTLQWGVTQNSTRVELSSPLTGVWDMVAKMWTKQNFVFVLNLLLLGLIYAMLLFLINRFWVVSPLLLSAAAIVALIEHFKVSVRYETVLPSDVKLFGSNTGNIMSFLPSGAFWLIAGVLLYVAVLIGIFVYLNHIDGRHGRLIRPMDRTGLAAAVRLLLLALSVTVFGAFTAQVSTVGSWADGLSKSMGDIPSMWDSVYDAQRNGPLVSFIRQCNPKIMDKPQDYSQESMKALAKRYQSEAKNINTGRTTEMKDNTVVYILSESYSDPNRVPGVEINKDPMPRIRSIKDQTTSGYMLSSGYGGGTANLEYMSLTGLSMANFDSSLTSPYQQLVPGEQWTPTINQLWGQVGNSLAFHPYEPSMYSRAQDYKKFGISHFYTLEEPDVIAHQQKLGSSPYVSDEATYQSAFEKISATSKSQFIQMATMQNHMPYHSWYANNEFKASNKPGSPKLEADEKTSIDTYAKGVELTDRATKQFLDQLDGLSKPVTVVFYGDHLPGIYSTAGADSNNSLDLHLTDYFIWSNKASASRGQRNENSDYTSPNYFAAQTAEHMGAKVSPYLAFLTRMHDAIPAMEPPVVNNIQGWDRIPEGQPNYLDAHGKPMAAKDFDARTNQLMDDYKLIQYDITAGKGYLKDLHFMEVGR</sequence>
<keyword evidence="11" id="KW-1185">Reference proteome</keyword>
<feature type="compositionally biased region" description="Basic and acidic residues" evidence="7">
    <location>
        <begin position="19"/>
        <end position="29"/>
    </location>
</feature>
<comment type="subcellular location">
    <subcellularLocation>
        <location evidence="1">Cell membrane</location>
        <topology evidence="1">Multi-pass membrane protein</topology>
    </subcellularLocation>
</comment>
<feature type="transmembrane region" description="Helical" evidence="8">
    <location>
        <begin position="109"/>
        <end position="127"/>
    </location>
</feature>
<feature type="region of interest" description="Disordered" evidence="7">
    <location>
        <begin position="1"/>
        <end position="34"/>
    </location>
</feature>
<evidence type="ECO:0000256" key="1">
    <source>
        <dbReference type="ARBA" id="ARBA00004651"/>
    </source>
</evidence>
<dbReference type="Gene3D" id="3.40.720.10">
    <property type="entry name" value="Alkaline Phosphatase, subunit A"/>
    <property type="match status" value="1"/>
</dbReference>
<keyword evidence="3" id="KW-1003">Cell membrane</keyword>
<dbReference type="OrthoDB" id="5363296at2"/>
<name>A0A366KBF6_9BIFI</name>
<evidence type="ECO:0000256" key="5">
    <source>
        <dbReference type="ARBA" id="ARBA00022989"/>
    </source>
</evidence>
<dbReference type="Proteomes" id="UP000252530">
    <property type="component" value="Unassembled WGS sequence"/>
</dbReference>
<evidence type="ECO:0000256" key="7">
    <source>
        <dbReference type="SAM" id="MobiDB-lite"/>
    </source>
</evidence>
<protein>
    <submittedName>
        <fullName evidence="10">Arylsulfatase</fullName>
    </submittedName>
</protein>
<dbReference type="CDD" id="cd16015">
    <property type="entry name" value="LTA_synthase"/>
    <property type="match status" value="1"/>
</dbReference>
<dbReference type="InterPro" id="IPR050448">
    <property type="entry name" value="OpgB/LTA_synthase_biosynth"/>
</dbReference>
<feature type="domain" description="Sulfatase N-terminal" evidence="9">
    <location>
        <begin position="329"/>
        <end position="627"/>
    </location>
</feature>
<feature type="transmembrane region" description="Helical" evidence="8">
    <location>
        <begin position="184"/>
        <end position="205"/>
    </location>
</feature>
<keyword evidence="6 8" id="KW-0472">Membrane</keyword>
<evidence type="ECO:0000256" key="3">
    <source>
        <dbReference type="ARBA" id="ARBA00022475"/>
    </source>
</evidence>
<keyword evidence="4 8" id="KW-0812">Transmembrane</keyword>
<evidence type="ECO:0000256" key="4">
    <source>
        <dbReference type="ARBA" id="ARBA00022692"/>
    </source>
</evidence>
<evidence type="ECO:0000259" key="9">
    <source>
        <dbReference type="Pfam" id="PF00884"/>
    </source>
</evidence>
<comment type="caution">
    <text evidence="10">The sequence shown here is derived from an EMBL/GenBank/DDBJ whole genome shotgun (WGS) entry which is preliminary data.</text>
</comment>
<evidence type="ECO:0000313" key="11">
    <source>
        <dbReference type="Proteomes" id="UP000252530"/>
    </source>
</evidence>
<evidence type="ECO:0000256" key="8">
    <source>
        <dbReference type="SAM" id="Phobius"/>
    </source>
</evidence>
<proteinExistence type="predicted"/>